<feature type="signal peptide" evidence="8">
    <location>
        <begin position="1"/>
        <end position="23"/>
    </location>
</feature>
<evidence type="ECO:0000256" key="7">
    <source>
        <dbReference type="SAM" id="MobiDB-lite"/>
    </source>
</evidence>
<evidence type="ECO:0000313" key="11">
    <source>
        <dbReference type="Proteomes" id="UP000319383"/>
    </source>
</evidence>
<feature type="domain" description="Sulfatase N-terminal" evidence="9">
    <location>
        <begin position="66"/>
        <end position="408"/>
    </location>
</feature>
<accession>A0A517ZSN6</accession>
<dbReference type="Gene3D" id="3.40.720.10">
    <property type="entry name" value="Alkaline Phosphatase, subunit A"/>
    <property type="match status" value="1"/>
</dbReference>
<protein>
    <submittedName>
        <fullName evidence="10">Arylsulfatase</fullName>
        <ecNumber evidence="10">3.1.6.1</ecNumber>
    </submittedName>
</protein>
<comment type="similarity">
    <text evidence="2">Belongs to the sulfatase family.</text>
</comment>
<evidence type="ECO:0000313" key="10">
    <source>
        <dbReference type="EMBL" id="QDU45498.1"/>
    </source>
</evidence>
<dbReference type="Pfam" id="PF00884">
    <property type="entry name" value="Sulfatase"/>
    <property type="match status" value="1"/>
</dbReference>
<keyword evidence="3" id="KW-0479">Metal-binding</keyword>
<evidence type="ECO:0000256" key="2">
    <source>
        <dbReference type="ARBA" id="ARBA00008779"/>
    </source>
</evidence>
<evidence type="ECO:0000256" key="6">
    <source>
        <dbReference type="ARBA" id="ARBA00022837"/>
    </source>
</evidence>
<reference evidence="10 11" key="1">
    <citation type="submission" date="2019-02" db="EMBL/GenBank/DDBJ databases">
        <title>Deep-cultivation of Planctomycetes and their phenomic and genomic characterization uncovers novel biology.</title>
        <authorList>
            <person name="Wiegand S."/>
            <person name="Jogler M."/>
            <person name="Boedeker C."/>
            <person name="Pinto D."/>
            <person name="Vollmers J."/>
            <person name="Rivas-Marin E."/>
            <person name="Kohn T."/>
            <person name="Peeters S.H."/>
            <person name="Heuer A."/>
            <person name="Rast P."/>
            <person name="Oberbeckmann S."/>
            <person name="Bunk B."/>
            <person name="Jeske O."/>
            <person name="Meyerdierks A."/>
            <person name="Storesund J.E."/>
            <person name="Kallscheuer N."/>
            <person name="Luecker S."/>
            <person name="Lage O.M."/>
            <person name="Pohl T."/>
            <person name="Merkel B.J."/>
            <person name="Hornburger P."/>
            <person name="Mueller R.-W."/>
            <person name="Bruemmer F."/>
            <person name="Labrenz M."/>
            <person name="Spormann A.M."/>
            <person name="Op den Camp H."/>
            <person name="Overmann J."/>
            <person name="Amann R."/>
            <person name="Jetten M.S.M."/>
            <person name="Mascher T."/>
            <person name="Medema M.H."/>
            <person name="Devos D.P."/>
            <person name="Kaster A.-K."/>
            <person name="Ovreas L."/>
            <person name="Rohde M."/>
            <person name="Galperin M.Y."/>
            <person name="Jogler C."/>
        </authorList>
    </citation>
    <scope>NUCLEOTIDE SEQUENCE [LARGE SCALE GENOMIC DNA]</scope>
    <source>
        <strain evidence="10 11">Mal52</strain>
    </source>
</reference>
<evidence type="ECO:0000256" key="3">
    <source>
        <dbReference type="ARBA" id="ARBA00022723"/>
    </source>
</evidence>
<proteinExistence type="inferred from homology"/>
<evidence type="ECO:0000256" key="8">
    <source>
        <dbReference type="SAM" id="SignalP"/>
    </source>
</evidence>
<dbReference type="GO" id="GO:0004065">
    <property type="term" value="F:arylsulfatase activity"/>
    <property type="evidence" value="ECO:0007669"/>
    <property type="project" value="UniProtKB-EC"/>
</dbReference>
<dbReference type="EC" id="3.1.6.1" evidence="10"/>
<feature type="region of interest" description="Disordered" evidence="7">
    <location>
        <begin position="521"/>
        <end position="543"/>
    </location>
</feature>
<keyword evidence="6" id="KW-0106">Calcium</keyword>
<dbReference type="Proteomes" id="UP000319383">
    <property type="component" value="Chromosome"/>
</dbReference>
<keyword evidence="4 8" id="KW-0732">Signal</keyword>
<name>A0A517ZSN6_9PLAN</name>
<dbReference type="InterPro" id="IPR050738">
    <property type="entry name" value="Sulfatase"/>
</dbReference>
<gene>
    <name evidence="10" type="primary">atsA_26</name>
    <name evidence="10" type="ORF">Mal52_39920</name>
</gene>
<dbReference type="KEGG" id="sdyn:Mal52_39920"/>
<sequence length="575" mass="63917" precursor="true">MFRIAVFAALIQCLGLGTAVVYAQDHIVHDAEYYVLEAQNGRKWAAEDEGLDARLAELRKKHGRPPNIVHVMWDDTAYGDVGIPAIQMVRGLKTPNLNEMARQGLMFTRMYTEVGCTPSRAACMTGRHPVRNAMYNIGMLREMHGLRGEELTIAEVLSQAGYATAFHGKWHLGDIEESYPHNQGFDEAFFTCYNQILSLWTRKGEAGNATIGLFEDMLPNDPYKLDDTFVTKGWVQIAEGTKGGATRQWGDNSHDNYMKIDPEAQRRTLEFIERNAKKGQPFYVANWPNMASFLPQPDKFSVARSLLQDGLEGNIDPFIGKLLAKINELGIAENTLVVAMADNGPMAHNPPPGCGFAETIFRGGKGDFLEGGVRVPAQAWWPGTIQPGLAGDILHETDLFTTFARLGGATQHITTDRIVDGIDQTALLLNGDTHSRRDYVFIYAGPNLGATVKGNFKRHWISSDPIGEASGIPAGFFFLPSDPREKSPMLVNLIHLKSPFNRMRVRHELWKKRYPDQTEKHGVPFTGIENAPPEVKALSQPPASLKNLPFDPLEYVENLDDLPFDSELDAGLGER</sequence>
<dbReference type="GO" id="GO:0046872">
    <property type="term" value="F:metal ion binding"/>
    <property type="evidence" value="ECO:0007669"/>
    <property type="project" value="UniProtKB-KW"/>
</dbReference>
<dbReference type="InterPro" id="IPR000917">
    <property type="entry name" value="Sulfatase_N"/>
</dbReference>
<dbReference type="InterPro" id="IPR017850">
    <property type="entry name" value="Alkaline_phosphatase_core_sf"/>
</dbReference>
<keyword evidence="11" id="KW-1185">Reference proteome</keyword>
<evidence type="ECO:0000256" key="1">
    <source>
        <dbReference type="ARBA" id="ARBA00001913"/>
    </source>
</evidence>
<evidence type="ECO:0000256" key="4">
    <source>
        <dbReference type="ARBA" id="ARBA00022729"/>
    </source>
</evidence>
<keyword evidence="5 10" id="KW-0378">Hydrolase</keyword>
<dbReference type="Gene3D" id="3.30.1120.10">
    <property type="match status" value="1"/>
</dbReference>
<dbReference type="EMBL" id="CP036276">
    <property type="protein sequence ID" value="QDU45498.1"/>
    <property type="molecule type" value="Genomic_DNA"/>
</dbReference>
<dbReference type="RefSeq" id="WP_145377941.1">
    <property type="nucleotide sequence ID" value="NZ_CP036276.1"/>
</dbReference>
<evidence type="ECO:0000256" key="5">
    <source>
        <dbReference type="ARBA" id="ARBA00022801"/>
    </source>
</evidence>
<organism evidence="10 11">
    <name type="scientific">Symmachiella dynata</name>
    <dbReference type="NCBI Taxonomy" id="2527995"/>
    <lineage>
        <taxon>Bacteria</taxon>
        <taxon>Pseudomonadati</taxon>
        <taxon>Planctomycetota</taxon>
        <taxon>Planctomycetia</taxon>
        <taxon>Planctomycetales</taxon>
        <taxon>Planctomycetaceae</taxon>
        <taxon>Symmachiella</taxon>
    </lineage>
</organism>
<dbReference type="SUPFAM" id="SSF53649">
    <property type="entry name" value="Alkaline phosphatase-like"/>
    <property type="match status" value="1"/>
</dbReference>
<dbReference type="PANTHER" id="PTHR42693:SF42">
    <property type="entry name" value="ARYLSULFATASE G"/>
    <property type="match status" value="1"/>
</dbReference>
<dbReference type="PANTHER" id="PTHR42693">
    <property type="entry name" value="ARYLSULFATASE FAMILY MEMBER"/>
    <property type="match status" value="1"/>
</dbReference>
<feature type="chain" id="PRO_5022028071" evidence="8">
    <location>
        <begin position="24"/>
        <end position="575"/>
    </location>
</feature>
<evidence type="ECO:0000259" key="9">
    <source>
        <dbReference type="Pfam" id="PF00884"/>
    </source>
</evidence>
<comment type="cofactor">
    <cofactor evidence="1">
        <name>Ca(2+)</name>
        <dbReference type="ChEBI" id="CHEBI:29108"/>
    </cofactor>
</comment>
<dbReference type="AlphaFoldDB" id="A0A517ZSN6"/>